<proteinExistence type="predicted"/>
<gene>
    <name evidence="2" type="ORF">FOD75_07470</name>
</gene>
<feature type="compositionally biased region" description="Polar residues" evidence="1">
    <location>
        <begin position="154"/>
        <end position="172"/>
    </location>
</feature>
<accession>A0A517D6D7</accession>
<name>A0A517D6D7_LIMRT</name>
<reference evidence="2 3" key="1">
    <citation type="submission" date="2019-07" db="EMBL/GenBank/DDBJ databases">
        <title>Gastrointestinal microbiota of Peromyscus leucopus, the white-footed mouse.</title>
        <authorList>
            <person name="Milovic A."/>
            <person name="Bassam K."/>
            <person name="Barbour A.G."/>
        </authorList>
    </citation>
    <scope>NUCLEOTIDE SEQUENCE [LARGE SCALE GENOMIC DNA]</scope>
    <source>
        <strain evidence="2 3">LL7</strain>
    </source>
</reference>
<feature type="region of interest" description="Disordered" evidence="1">
    <location>
        <begin position="151"/>
        <end position="172"/>
    </location>
</feature>
<evidence type="ECO:0000313" key="3">
    <source>
        <dbReference type="Proteomes" id="UP000316394"/>
    </source>
</evidence>
<dbReference type="AlphaFoldDB" id="A0A517D6D7"/>
<protein>
    <submittedName>
        <fullName evidence="2">Phage tail protein</fullName>
    </submittedName>
</protein>
<dbReference type="Proteomes" id="UP000316394">
    <property type="component" value="Chromosome"/>
</dbReference>
<evidence type="ECO:0000313" key="2">
    <source>
        <dbReference type="EMBL" id="QDR72912.1"/>
    </source>
</evidence>
<evidence type="ECO:0000256" key="1">
    <source>
        <dbReference type="SAM" id="MobiDB-lite"/>
    </source>
</evidence>
<dbReference type="InterPro" id="IPR014918">
    <property type="entry name" value="Phage_tail_3"/>
</dbReference>
<dbReference type="Gene3D" id="4.10.410.40">
    <property type="match status" value="1"/>
</dbReference>
<dbReference type="Pfam" id="PF08813">
    <property type="entry name" value="Phage_tail_3"/>
    <property type="match status" value="1"/>
</dbReference>
<dbReference type="EMBL" id="CP041676">
    <property type="protein sequence ID" value="QDR72912.1"/>
    <property type="molecule type" value="Genomic_DNA"/>
</dbReference>
<sequence length="172" mass="18713">MKNVKLYNDALNLDLQRFAVDSSEGLVGTGTKLERSTDGSTWEEIADIKTIPELGGDTEKVDVTTLADDRRKQVEGIQNASNVQFQAVYKGASFAKALRQAGDRKQYQWKVTYPDGMTATMRGSYNIKFAAVAVNGALGYTITITVSDGPHFTASPNQTQDSTPSGQPDNKK</sequence>
<organism evidence="2 3">
    <name type="scientific">Limosilactobacillus reuteri</name>
    <name type="common">Lactobacillus reuteri</name>
    <dbReference type="NCBI Taxonomy" id="1598"/>
    <lineage>
        <taxon>Bacteria</taxon>
        <taxon>Bacillati</taxon>
        <taxon>Bacillota</taxon>
        <taxon>Bacilli</taxon>
        <taxon>Lactobacillales</taxon>
        <taxon>Lactobacillaceae</taxon>
        <taxon>Limosilactobacillus</taxon>
    </lineage>
</organism>
<dbReference type="RefSeq" id="WP_144227303.1">
    <property type="nucleotide sequence ID" value="NZ_CP041676.1"/>
</dbReference>